<dbReference type="AlphaFoldDB" id="A0A452XIS7"/>
<reference evidence="2" key="5">
    <citation type="journal article" date="2021" name="G3 (Bethesda)">
        <title>Aegilops tauschii genome assembly Aet v5.0 features greater sequence contiguity and improved annotation.</title>
        <authorList>
            <person name="Wang L."/>
            <person name="Zhu T."/>
            <person name="Rodriguez J.C."/>
            <person name="Deal K.R."/>
            <person name="Dubcovsky J."/>
            <person name="McGuire P.E."/>
            <person name="Lux T."/>
            <person name="Spannagl M."/>
            <person name="Mayer K.F.X."/>
            <person name="Baldrich P."/>
            <person name="Meyers B.C."/>
            <person name="Huo N."/>
            <person name="Gu Y.Q."/>
            <person name="Zhou H."/>
            <person name="Devos K.M."/>
            <person name="Bennetzen J.L."/>
            <person name="Unver T."/>
            <person name="Budak H."/>
            <person name="Gulick P.J."/>
            <person name="Galiba G."/>
            <person name="Kalapos B."/>
            <person name="Nelson D.R."/>
            <person name="Li P."/>
            <person name="You F.M."/>
            <person name="Luo M.C."/>
            <person name="Dvorak J."/>
        </authorList>
    </citation>
    <scope>NUCLEOTIDE SEQUENCE [LARGE SCALE GENOMIC DNA]</scope>
    <source>
        <strain evidence="2">cv. AL8/78</strain>
    </source>
</reference>
<sequence>GAPMASRELCNVRKPTLQAASSSISVGEGVKECISAVGQEHKGFEGLLQGGDDSGDKTVRLEGLTISMTCFAKIAVGSDKETKSYELKMTSDSDTVGAPLLEWHPKPNEGPINLLKMTRETTPAAIPQNTLANALCDVMHHVKRKMTGVGVQETKENKKAKKSSPHRAAGSK</sequence>
<dbReference type="Gramene" id="AET1Gv20020000.2">
    <property type="protein sequence ID" value="AET1Gv20020000.2"/>
    <property type="gene ID" value="AET1Gv20020000"/>
</dbReference>
<reference evidence="2" key="4">
    <citation type="submission" date="2019-03" db="UniProtKB">
        <authorList>
            <consortium name="EnsemblPlants"/>
        </authorList>
    </citation>
    <scope>IDENTIFICATION</scope>
</reference>
<accession>A0A452XIS7</accession>
<reference evidence="3" key="2">
    <citation type="journal article" date="2017" name="Nat. Plants">
        <title>The Aegilops tauschii genome reveals multiple impacts of transposons.</title>
        <authorList>
            <person name="Zhao G."/>
            <person name="Zou C."/>
            <person name="Li K."/>
            <person name="Wang K."/>
            <person name="Li T."/>
            <person name="Gao L."/>
            <person name="Zhang X."/>
            <person name="Wang H."/>
            <person name="Yang Z."/>
            <person name="Liu X."/>
            <person name="Jiang W."/>
            <person name="Mao L."/>
            <person name="Kong X."/>
            <person name="Jiao Y."/>
            <person name="Jia J."/>
        </authorList>
    </citation>
    <scope>NUCLEOTIDE SEQUENCE [LARGE SCALE GENOMIC DNA]</scope>
    <source>
        <strain evidence="3">cv. AL8/78</strain>
    </source>
</reference>
<organism evidence="2 3">
    <name type="scientific">Aegilops tauschii subsp. strangulata</name>
    <name type="common">Goatgrass</name>
    <dbReference type="NCBI Taxonomy" id="200361"/>
    <lineage>
        <taxon>Eukaryota</taxon>
        <taxon>Viridiplantae</taxon>
        <taxon>Streptophyta</taxon>
        <taxon>Embryophyta</taxon>
        <taxon>Tracheophyta</taxon>
        <taxon>Spermatophyta</taxon>
        <taxon>Magnoliopsida</taxon>
        <taxon>Liliopsida</taxon>
        <taxon>Poales</taxon>
        <taxon>Poaceae</taxon>
        <taxon>BOP clade</taxon>
        <taxon>Pooideae</taxon>
        <taxon>Triticodae</taxon>
        <taxon>Triticeae</taxon>
        <taxon>Triticinae</taxon>
        <taxon>Aegilops</taxon>
    </lineage>
</organism>
<evidence type="ECO:0000313" key="2">
    <source>
        <dbReference type="EnsemblPlants" id="AET1Gv20020000.2"/>
    </source>
</evidence>
<feature type="region of interest" description="Disordered" evidence="1">
    <location>
        <begin position="147"/>
        <end position="172"/>
    </location>
</feature>
<evidence type="ECO:0000256" key="1">
    <source>
        <dbReference type="SAM" id="MobiDB-lite"/>
    </source>
</evidence>
<reference evidence="2" key="3">
    <citation type="journal article" date="2017" name="Nature">
        <title>Genome sequence of the progenitor of the wheat D genome Aegilops tauschii.</title>
        <authorList>
            <person name="Luo M.C."/>
            <person name="Gu Y.Q."/>
            <person name="Puiu D."/>
            <person name="Wang H."/>
            <person name="Twardziok S.O."/>
            <person name="Deal K.R."/>
            <person name="Huo N."/>
            <person name="Zhu T."/>
            <person name="Wang L."/>
            <person name="Wang Y."/>
            <person name="McGuire P.E."/>
            <person name="Liu S."/>
            <person name="Long H."/>
            <person name="Ramasamy R.K."/>
            <person name="Rodriguez J.C."/>
            <person name="Van S.L."/>
            <person name="Yuan L."/>
            <person name="Wang Z."/>
            <person name="Xia Z."/>
            <person name="Xiao L."/>
            <person name="Anderson O.D."/>
            <person name="Ouyang S."/>
            <person name="Liang Y."/>
            <person name="Zimin A.V."/>
            <person name="Pertea G."/>
            <person name="Qi P."/>
            <person name="Bennetzen J.L."/>
            <person name="Dai X."/>
            <person name="Dawson M.W."/>
            <person name="Muller H.G."/>
            <person name="Kugler K."/>
            <person name="Rivarola-Duarte L."/>
            <person name="Spannagl M."/>
            <person name="Mayer K.F.X."/>
            <person name="Lu F.H."/>
            <person name="Bevan M.W."/>
            <person name="Leroy P."/>
            <person name="Li P."/>
            <person name="You F.M."/>
            <person name="Sun Q."/>
            <person name="Liu Z."/>
            <person name="Lyons E."/>
            <person name="Wicker T."/>
            <person name="Salzberg S.L."/>
            <person name="Devos K.M."/>
            <person name="Dvorak J."/>
        </authorList>
    </citation>
    <scope>NUCLEOTIDE SEQUENCE [LARGE SCALE GENOMIC DNA]</scope>
    <source>
        <strain evidence="2">cv. AL8/78</strain>
    </source>
</reference>
<evidence type="ECO:0000313" key="3">
    <source>
        <dbReference type="Proteomes" id="UP000015105"/>
    </source>
</evidence>
<dbReference type="Proteomes" id="UP000015105">
    <property type="component" value="Chromosome 1D"/>
</dbReference>
<keyword evidence="3" id="KW-1185">Reference proteome</keyword>
<reference evidence="3" key="1">
    <citation type="journal article" date="2014" name="Science">
        <title>Ancient hybridizations among the ancestral genomes of bread wheat.</title>
        <authorList>
            <consortium name="International Wheat Genome Sequencing Consortium,"/>
            <person name="Marcussen T."/>
            <person name="Sandve S.R."/>
            <person name="Heier L."/>
            <person name="Spannagl M."/>
            <person name="Pfeifer M."/>
            <person name="Jakobsen K.S."/>
            <person name="Wulff B.B."/>
            <person name="Steuernagel B."/>
            <person name="Mayer K.F."/>
            <person name="Olsen O.A."/>
        </authorList>
    </citation>
    <scope>NUCLEOTIDE SEQUENCE [LARGE SCALE GENOMIC DNA]</scope>
    <source>
        <strain evidence="3">cv. AL8/78</strain>
    </source>
</reference>
<proteinExistence type="predicted"/>
<name>A0A452XIS7_AEGTS</name>
<dbReference type="EnsemblPlants" id="AET1Gv20020000.2">
    <property type="protein sequence ID" value="AET1Gv20020000.2"/>
    <property type="gene ID" value="AET1Gv20020000"/>
</dbReference>
<protein>
    <submittedName>
        <fullName evidence="2">Uncharacterized protein</fullName>
    </submittedName>
</protein>